<dbReference type="PANTHER" id="PTHR28457:SF1">
    <property type="entry name" value="CILIA- AND FLAGELLA-ASSOCIATED PROTEIN 119"/>
    <property type="match status" value="1"/>
</dbReference>
<dbReference type="CTD" id="90835"/>
<evidence type="ECO:0000313" key="3">
    <source>
        <dbReference type="RefSeq" id="XP_033801403.1"/>
    </source>
</evidence>
<proteinExistence type="predicted"/>
<reference evidence="3" key="1">
    <citation type="submission" date="2025-08" db="UniProtKB">
        <authorList>
            <consortium name="RefSeq"/>
        </authorList>
    </citation>
    <scope>IDENTIFICATION</scope>
</reference>
<evidence type="ECO:0000313" key="2">
    <source>
        <dbReference type="Proteomes" id="UP000515159"/>
    </source>
</evidence>
<dbReference type="InParanoid" id="A0A6P8REE7"/>
<gene>
    <name evidence="3" type="primary">CCDC189</name>
</gene>
<protein>
    <submittedName>
        <fullName evidence="3">Coiled-coil domain-containing protein 189</fullName>
    </submittedName>
</protein>
<dbReference type="Proteomes" id="UP000515159">
    <property type="component" value="Chromosome 5"/>
</dbReference>
<dbReference type="KEGG" id="gsh:117360907"/>
<keyword evidence="2" id="KW-1185">Reference proteome</keyword>
<dbReference type="InterPro" id="IPR032727">
    <property type="entry name" value="CLAMP"/>
</dbReference>
<dbReference type="PANTHER" id="PTHR28457">
    <property type="entry name" value="COILED-COIL DOMAIN-CONTAINING PROTEIN 189"/>
    <property type="match status" value="1"/>
</dbReference>
<dbReference type="OrthoDB" id="425082at2759"/>
<organism evidence="2 3">
    <name type="scientific">Geotrypetes seraphini</name>
    <name type="common">Gaboon caecilian</name>
    <name type="synonym">Caecilia seraphini</name>
    <dbReference type="NCBI Taxonomy" id="260995"/>
    <lineage>
        <taxon>Eukaryota</taxon>
        <taxon>Metazoa</taxon>
        <taxon>Chordata</taxon>
        <taxon>Craniata</taxon>
        <taxon>Vertebrata</taxon>
        <taxon>Euteleostomi</taxon>
        <taxon>Amphibia</taxon>
        <taxon>Gymnophiona</taxon>
        <taxon>Geotrypetes</taxon>
    </lineage>
</organism>
<feature type="compositionally biased region" description="Basic residues" evidence="1">
    <location>
        <begin position="263"/>
        <end position="274"/>
    </location>
</feature>
<name>A0A6P8REE7_GEOSA</name>
<dbReference type="RefSeq" id="XP_033801403.1">
    <property type="nucleotide sequence ID" value="XM_033945512.1"/>
</dbReference>
<evidence type="ECO:0000256" key="1">
    <source>
        <dbReference type="SAM" id="MobiDB-lite"/>
    </source>
</evidence>
<accession>A0A6P8REE7</accession>
<dbReference type="FunCoup" id="A0A6P8REE7">
    <property type="interactions" value="19"/>
</dbReference>
<feature type="region of interest" description="Disordered" evidence="1">
    <location>
        <begin position="250"/>
        <end position="274"/>
    </location>
</feature>
<sequence>MTTEWENLWPSKVHKARICVWRDLNMQQMEVIGKAQTGEELKRVLAELFSLTWAEVDQRAAILLELYYYIMLFCREQEFNDAQTSCLFSIIKETHEVCIETPLGNIEQCYNYFTELLLCHTVRRPPFSTDIFTLDQVPLITDYVLNTYFRHFKLYKYVFTSQVRLDISLSYCGLPELESQLKSSGSVELEDSSSLSTQEKEQATFAEDAMQAESPMAPLKNYIKEQLALEVSHLLSTVEEKLRANEQNLNSQLALLEEPSNSKKPHGGSKGKRK</sequence>
<dbReference type="Pfam" id="PF14769">
    <property type="entry name" value="CLAMP"/>
    <property type="match status" value="1"/>
</dbReference>
<dbReference type="GeneID" id="117360907"/>
<dbReference type="AlphaFoldDB" id="A0A6P8REE7"/>